<proteinExistence type="predicted"/>
<reference evidence="1" key="1">
    <citation type="journal article" date="2022" name="bioRxiv">
        <title>Sequencing and chromosome-scale assembly of the giantPleurodeles waltlgenome.</title>
        <authorList>
            <person name="Brown T."/>
            <person name="Elewa A."/>
            <person name="Iarovenko S."/>
            <person name="Subramanian E."/>
            <person name="Araus A.J."/>
            <person name="Petzold A."/>
            <person name="Susuki M."/>
            <person name="Suzuki K.-i.T."/>
            <person name="Hayashi T."/>
            <person name="Toyoda A."/>
            <person name="Oliveira C."/>
            <person name="Osipova E."/>
            <person name="Leigh N.D."/>
            <person name="Simon A."/>
            <person name="Yun M.H."/>
        </authorList>
    </citation>
    <scope>NUCLEOTIDE SEQUENCE</scope>
    <source>
        <strain evidence="1">20211129_DDA</strain>
        <tissue evidence="1">Liver</tissue>
    </source>
</reference>
<sequence length="105" mass="10519">MSGGSASPVVQLLCSNCGSRYVVPSGGVLGISDGEVDNAVVGQGEFCDQAESDSVAGAEEGVESVFGPVCGYIDYLGEAYVAQVLKEGGGVGVVEVIDVEIEVAD</sequence>
<accession>A0AAV7UXF4</accession>
<dbReference type="Proteomes" id="UP001066276">
    <property type="component" value="Chromosome 2_2"/>
</dbReference>
<keyword evidence="2" id="KW-1185">Reference proteome</keyword>
<gene>
    <name evidence="1" type="ORF">NDU88_003071</name>
</gene>
<evidence type="ECO:0000313" key="1">
    <source>
        <dbReference type="EMBL" id="KAJ1193775.1"/>
    </source>
</evidence>
<protein>
    <submittedName>
        <fullName evidence="1">Uncharacterized protein</fullName>
    </submittedName>
</protein>
<comment type="caution">
    <text evidence="1">The sequence shown here is derived from an EMBL/GenBank/DDBJ whole genome shotgun (WGS) entry which is preliminary data.</text>
</comment>
<evidence type="ECO:0000313" key="2">
    <source>
        <dbReference type="Proteomes" id="UP001066276"/>
    </source>
</evidence>
<dbReference type="AlphaFoldDB" id="A0AAV7UXF4"/>
<name>A0AAV7UXF4_PLEWA</name>
<dbReference type="EMBL" id="JANPWB010000004">
    <property type="protein sequence ID" value="KAJ1193775.1"/>
    <property type="molecule type" value="Genomic_DNA"/>
</dbReference>
<organism evidence="1 2">
    <name type="scientific">Pleurodeles waltl</name>
    <name type="common">Iberian ribbed newt</name>
    <dbReference type="NCBI Taxonomy" id="8319"/>
    <lineage>
        <taxon>Eukaryota</taxon>
        <taxon>Metazoa</taxon>
        <taxon>Chordata</taxon>
        <taxon>Craniata</taxon>
        <taxon>Vertebrata</taxon>
        <taxon>Euteleostomi</taxon>
        <taxon>Amphibia</taxon>
        <taxon>Batrachia</taxon>
        <taxon>Caudata</taxon>
        <taxon>Salamandroidea</taxon>
        <taxon>Salamandridae</taxon>
        <taxon>Pleurodelinae</taxon>
        <taxon>Pleurodeles</taxon>
    </lineage>
</organism>